<reference evidence="15 16" key="1">
    <citation type="submission" date="2020-05" db="EMBL/GenBank/DDBJ databases">
        <authorList>
            <person name="Casaregola S."/>
            <person name="Devillers H."/>
            <person name="Grondin C."/>
        </authorList>
    </citation>
    <scope>NUCLEOTIDE SEQUENCE [LARGE SCALE GENOMIC DNA]</scope>
    <source>
        <strain evidence="15 16">CLIB 1767</strain>
    </source>
</reference>
<evidence type="ECO:0000256" key="5">
    <source>
        <dbReference type="ARBA" id="ARBA00013561"/>
    </source>
</evidence>
<dbReference type="PANTHER" id="PTHR14464:SF4">
    <property type="entry name" value="EXONUCLEASE V"/>
    <property type="match status" value="1"/>
</dbReference>
<dbReference type="EMBL" id="CAEFZW010000005">
    <property type="protein sequence ID" value="CAB4255070.1"/>
    <property type="molecule type" value="Genomic_DNA"/>
</dbReference>
<evidence type="ECO:0000256" key="10">
    <source>
        <dbReference type="ARBA" id="ARBA00022842"/>
    </source>
</evidence>
<dbReference type="GO" id="GO:0005739">
    <property type="term" value="C:mitochondrion"/>
    <property type="evidence" value="ECO:0007669"/>
    <property type="project" value="TreeGrafter"/>
</dbReference>
<dbReference type="Proteomes" id="UP000644660">
    <property type="component" value="Unassembled WGS sequence"/>
</dbReference>
<keyword evidence="11" id="KW-0408">Iron</keyword>
<keyword evidence="12" id="KW-0411">Iron-sulfur</keyword>
<accession>A0A8H2VGM0</accession>
<keyword evidence="6" id="KW-0479">Metal-binding</keyword>
<evidence type="ECO:0000256" key="1">
    <source>
        <dbReference type="ARBA" id="ARBA00001946"/>
    </source>
</evidence>
<sequence length="547" mass="64032">MLCRNVTNGNPLILLCKLRPYSTKNNNNNYVITSIEKDQLAKLPFFDESNIDRDPLKTVKSITRQRKQYLQKKNDVVQSIVGINSKDHPYLSYSFQGLPSMYDNITKSKSHGRLSVTKLMTKSWCELRYAYDAYSKMDKMTTRNISQGLSFHKSLEDTLIPENVPLDQFLKEQTITGFEKTLQYKWMDTLQKILTSFTNVGECRELLCHGYITNQKDSLQDGKFVTDIDLENENLILVSGIIDHLKWIPPSGNELYSNSQFDLFDDIFNDNEITEDLTEILSSLQREIPKRINGWKLQVRDVKTRQTFNIPNQTSVQRSTKLQIMYYRKFIEILSLDPTQTYNMLIINAQNRNLDIDQELDPMAIIALMIQTPMLIPDMRRLRDGNPIGFEHYDNYSYTSQYGNKPFLIPEDIVSSETREGFQEFATIWKKPVTLRYFAARLAQTYHLLNSTLSEDLLVEYYCRGVNFHNLPFKNNDEQLIEHNADRTNFLFGKREVQPIEQNLKNFLTYCKHCDYQSVCSWKHEGEEKLKNLGDELAQMWQKENSL</sequence>
<comment type="cofactor">
    <cofactor evidence="2">
        <name>[4Fe-4S] cluster</name>
        <dbReference type="ChEBI" id="CHEBI:49883"/>
    </cofactor>
</comment>
<comment type="subunit">
    <text evidence="4">Monomer.</text>
</comment>
<evidence type="ECO:0000313" key="16">
    <source>
        <dbReference type="Proteomes" id="UP000644660"/>
    </source>
</evidence>
<dbReference type="OrthoDB" id="354769at2759"/>
<evidence type="ECO:0000256" key="4">
    <source>
        <dbReference type="ARBA" id="ARBA00011245"/>
    </source>
</evidence>
<dbReference type="InterPro" id="IPR019190">
    <property type="entry name" value="EXOV"/>
</dbReference>
<evidence type="ECO:0000256" key="8">
    <source>
        <dbReference type="ARBA" id="ARBA00022801"/>
    </source>
</evidence>
<dbReference type="GO" id="GO:0045145">
    <property type="term" value="F:single-stranded DNA 5'-3' DNA exonuclease activity"/>
    <property type="evidence" value="ECO:0007669"/>
    <property type="project" value="InterPro"/>
</dbReference>
<dbReference type="AlphaFoldDB" id="A0A8H2VGM0"/>
<evidence type="ECO:0000256" key="13">
    <source>
        <dbReference type="ARBA" id="ARBA00023125"/>
    </source>
</evidence>
<dbReference type="RefSeq" id="XP_041406914.1">
    <property type="nucleotide sequence ID" value="XM_041550980.1"/>
</dbReference>
<dbReference type="GO" id="GO:0051539">
    <property type="term" value="F:4 iron, 4 sulfur cluster binding"/>
    <property type="evidence" value="ECO:0007669"/>
    <property type="project" value="UniProtKB-KW"/>
</dbReference>
<keyword evidence="10" id="KW-0460">Magnesium</keyword>
<evidence type="ECO:0000256" key="9">
    <source>
        <dbReference type="ARBA" id="ARBA00022839"/>
    </source>
</evidence>
<dbReference type="Pfam" id="PF09810">
    <property type="entry name" value="Exo5"/>
    <property type="match status" value="1"/>
</dbReference>
<keyword evidence="16" id="KW-1185">Reference proteome</keyword>
<evidence type="ECO:0000313" key="15">
    <source>
        <dbReference type="EMBL" id="CAB4255070.1"/>
    </source>
</evidence>
<keyword evidence="9 15" id="KW-0269">Exonuclease</keyword>
<name>A0A8H2VGM0_9SACH</name>
<dbReference type="GO" id="GO:0036297">
    <property type="term" value="P:interstrand cross-link repair"/>
    <property type="evidence" value="ECO:0007669"/>
    <property type="project" value="TreeGrafter"/>
</dbReference>
<dbReference type="GO" id="GO:0003677">
    <property type="term" value="F:DNA binding"/>
    <property type="evidence" value="ECO:0007669"/>
    <property type="project" value="UniProtKB-KW"/>
</dbReference>
<comment type="caution">
    <text evidence="15">The sequence shown here is derived from an EMBL/GenBank/DDBJ whole genome shotgun (WGS) entry which is preliminary data.</text>
</comment>
<keyword evidence="7" id="KW-0540">Nuclease</keyword>
<dbReference type="PANTHER" id="PTHR14464">
    <property type="entry name" value="EXONUCLEASE V"/>
    <property type="match status" value="1"/>
</dbReference>
<evidence type="ECO:0000256" key="14">
    <source>
        <dbReference type="ARBA" id="ARBA00030412"/>
    </source>
</evidence>
<evidence type="ECO:0000256" key="12">
    <source>
        <dbReference type="ARBA" id="ARBA00023014"/>
    </source>
</evidence>
<organism evidence="15 16">
    <name type="scientific">Maudiozyma barnettii</name>
    <dbReference type="NCBI Taxonomy" id="61262"/>
    <lineage>
        <taxon>Eukaryota</taxon>
        <taxon>Fungi</taxon>
        <taxon>Dikarya</taxon>
        <taxon>Ascomycota</taxon>
        <taxon>Saccharomycotina</taxon>
        <taxon>Saccharomycetes</taxon>
        <taxon>Saccharomycetales</taxon>
        <taxon>Saccharomycetaceae</taxon>
        <taxon>Maudiozyma</taxon>
    </lineage>
</organism>
<evidence type="ECO:0000256" key="3">
    <source>
        <dbReference type="ARBA" id="ARBA00009797"/>
    </source>
</evidence>
<proteinExistence type="inferred from homology"/>
<protein>
    <recommendedName>
        <fullName evidence="5">Exonuclease V, mitochondrial</fullName>
    </recommendedName>
    <alternativeName>
        <fullName evidence="14">Defects in morphology protein 1</fullName>
    </alternativeName>
</protein>
<dbReference type="GeneID" id="64858099"/>
<gene>
    <name evidence="15" type="ORF">KABA2_05S07678</name>
</gene>
<keyword evidence="13" id="KW-0238">DNA-binding</keyword>
<comment type="similarity">
    <text evidence="3">Belongs to the EXO5 family.</text>
</comment>
<keyword evidence="8" id="KW-0378">Hydrolase</keyword>
<dbReference type="GO" id="GO:0005634">
    <property type="term" value="C:nucleus"/>
    <property type="evidence" value="ECO:0007669"/>
    <property type="project" value="TreeGrafter"/>
</dbReference>
<evidence type="ECO:0000256" key="11">
    <source>
        <dbReference type="ARBA" id="ARBA00023004"/>
    </source>
</evidence>
<evidence type="ECO:0000256" key="2">
    <source>
        <dbReference type="ARBA" id="ARBA00001966"/>
    </source>
</evidence>
<evidence type="ECO:0000256" key="7">
    <source>
        <dbReference type="ARBA" id="ARBA00022722"/>
    </source>
</evidence>
<comment type="cofactor">
    <cofactor evidence="1">
        <name>Mg(2+)</name>
        <dbReference type="ChEBI" id="CHEBI:18420"/>
    </cofactor>
</comment>
<evidence type="ECO:0000256" key="6">
    <source>
        <dbReference type="ARBA" id="ARBA00022485"/>
    </source>
</evidence>
<keyword evidence="6" id="KW-0004">4Fe-4S</keyword>